<feature type="compositionally biased region" description="Low complexity" evidence="2">
    <location>
        <begin position="599"/>
        <end position="621"/>
    </location>
</feature>
<dbReference type="Proteomes" id="UP000070700">
    <property type="component" value="Unassembled WGS sequence"/>
</dbReference>
<evidence type="ECO:0000313" key="3">
    <source>
        <dbReference type="EMBL" id="KUJ12523.1"/>
    </source>
</evidence>
<dbReference type="EMBL" id="KQ947424">
    <property type="protein sequence ID" value="KUJ12523.1"/>
    <property type="molecule type" value="Genomic_DNA"/>
</dbReference>
<feature type="coiled-coil region" evidence="1">
    <location>
        <begin position="115"/>
        <end position="174"/>
    </location>
</feature>
<feature type="region of interest" description="Disordered" evidence="2">
    <location>
        <begin position="1"/>
        <end position="61"/>
    </location>
</feature>
<evidence type="ECO:0000313" key="4">
    <source>
        <dbReference type="Proteomes" id="UP000070700"/>
    </source>
</evidence>
<evidence type="ECO:0000256" key="2">
    <source>
        <dbReference type="SAM" id="MobiDB-lite"/>
    </source>
</evidence>
<keyword evidence="1" id="KW-0175">Coiled coil</keyword>
<dbReference type="GeneID" id="28815578"/>
<dbReference type="AlphaFoldDB" id="A0A194WX17"/>
<keyword evidence="4" id="KW-1185">Reference proteome</keyword>
<proteinExistence type="predicted"/>
<protein>
    <submittedName>
        <fullName evidence="3">Uncharacterized protein</fullName>
    </submittedName>
</protein>
<dbReference type="KEGG" id="psco:LY89DRAFT_209467"/>
<dbReference type="OrthoDB" id="5380572at2759"/>
<dbReference type="RefSeq" id="XP_018066878.1">
    <property type="nucleotide sequence ID" value="XM_018205852.1"/>
</dbReference>
<feature type="compositionally biased region" description="Polar residues" evidence="2">
    <location>
        <begin position="20"/>
        <end position="31"/>
    </location>
</feature>
<sequence length="636" mass="72192">MGKKGKRGNRDEGVPEGANESDNGCQAQESNDIGEVNGRENASRSQYHDSGQVSTADEPEFTLQPYTKTVFETTQSIAVVQKNLERLNELYIKHADRIQQIPKVHRERDTLRTECEYKNEKIRRQKREIAELKSESREEEQRLGKIREELQQDRDKLKAEKEKQVAKAEKADKSLVALKATLDLEMEKELASRTQQLEAKMTSREDERKKKLSNLEAEKKKQSDNLAQEQKKLRTVQADLDDNRAAKILYKQQKEELEATLKEIQNEFDLTRQDADFYKRKFADIASNIETISSEYFRLLPHDIHKDLKSIDDCFRSVPIFEEDTSAELRIAHVQRIMSRALYDNIWQPFSSDETSPDTNLANWLNTIYTRLAKNELGGKNGRAAMVWKVLTMRSLQSADQELPLSPTSPATSHQVSQFSSRASQAVQEIIGKLTPLVDPAQKVEIQEKLLRLAQSAVEVWNVAQKDKLKVEAYIALNIADRDTWRSAQFDPLPSSEEASTDMVIKSSTRPRVFTLFPRIIVQTPSVAAESVPHIPGSFSTSQQDYIVTETIIHPGIGLPESSALVIRGKYEEEQEEARQREIMENAKEKLKRRHRTSSRSGSVSGPVSPSASVSGPLSPSARWSKGSLMATQIED</sequence>
<evidence type="ECO:0000256" key="1">
    <source>
        <dbReference type="SAM" id="Coils"/>
    </source>
</evidence>
<gene>
    <name evidence="3" type="ORF">LY89DRAFT_209467</name>
</gene>
<reference evidence="3 4" key="1">
    <citation type="submission" date="2015-10" db="EMBL/GenBank/DDBJ databases">
        <title>Full genome of DAOMC 229536 Phialocephala scopiformis, a fungal endophyte of spruce producing the potent anti-insectan compound rugulosin.</title>
        <authorList>
            <consortium name="DOE Joint Genome Institute"/>
            <person name="Walker A.K."/>
            <person name="Frasz S.L."/>
            <person name="Seifert K.A."/>
            <person name="Miller J.D."/>
            <person name="Mondo S.J."/>
            <person name="Labutti K."/>
            <person name="Lipzen A."/>
            <person name="Dockter R."/>
            <person name="Kennedy M."/>
            <person name="Grigoriev I.V."/>
            <person name="Spatafora J.W."/>
        </authorList>
    </citation>
    <scope>NUCLEOTIDE SEQUENCE [LARGE SCALE GENOMIC DNA]</scope>
    <source>
        <strain evidence="3 4">CBS 120377</strain>
    </source>
</reference>
<dbReference type="InParanoid" id="A0A194WX17"/>
<organism evidence="3 4">
    <name type="scientific">Mollisia scopiformis</name>
    <name type="common">Conifer needle endophyte fungus</name>
    <name type="synonym">Phialocephala scopiformis</name>
    <dbReference type="NCBI Taxonomy" id="149040"/>
    <lineage>
        <taxon>Eukaryota</taxon>
        <taxon>Fungi</taxon>
        <taxon>Dikarya</taxon>
        <taxon>Ascomycota</taxon>
        <taxon>Pezizomycotina</taxon>
        <taxon>Leotiomycetes</taxon>
        <taxon>Helotiales</taxon>
        <taxon>Mollisiaceae</taxon>
        <taxon>Mollisia</taxon>
    </lineage>
</organism>
<feature type="region of interest" description="Disordered" evidence="2">
    <location>
        <begin position="194"/>
        <end position="229"/>
    </location>
</feature>
<accession>A0A194WX17</accession>
<feature type="region of interest" description="Disordered" evidence="2">
    <location>
        <begin position="587"/>
        <end position="636"/>
    </location>
</feature>
<feature type="compositionally biased region" description="Polar residues" evidence="2">
    <location>
        <begin position="43"/>
        <end position="55"/>
    </location>
</feature>
<name>A0A194WX17_MOLSC</name>